<dbReference type="InterPro" id="IPR023393">
    <property type="entry name" value="START-like_dom_sf"/>
</dbReference>
<comment type="caution">
    <text evidence="1">The sequence shown here is derived from an EMBL/GenBank/DDBJ whole genome shotgun (WGS) entry which is preliminary data.</text>
</comment>
<evidence type="ECO:0000313" key="1">
    <source>
        <dbReference type="EMBL" id="MBD2319991.1"/>
    </source>
</evidence>
<keyword evidence="2" id="KW-1185">Reference proteome</keyword>
<proteinExistence type="predicted"/>
<reference evidence="1 2" key="1">
    <citation type="journal article" date="2020" name="ISME J.">
        <title>Comparative genomics reveals insights into cyanobacterial evolution and habitat adaptation.</title>
        <authorList>
            <person name="Chen M.Y."/>
            <person name="Teng W.K."/>
            <person name="Zhao L."/>
            <person name="Hu C.X."/>
            <person name="Zhou Y.K."/>
            <person name="Han B.P."/>
            <person name="Song L.R."/>
            <person name="Shu W.S."/>
        </authorList>
    </citation>
    <scope>NUCLEOTIDE SEQUENCE [LARGE SCALE GENOMIC DNA]</scope>
    <source>
        <strain evidence="1 2">FACHB-1050</strain>
    </source>
</reference>
<name>A0ABR8CHC1_9CYAN</name>
<dbReference type="Pfam" id="PF10604">
    <property type="entry name" value="Polyketide_cyc2"/>
    <property type="match status" value="1"/>
</dbReference>
<dbReference type="SUPFAM" id="SSF55961">
    <property type="entry name" value="Bet v1-like"/>
    <property type="match status" value="1"/>
</dbReference>
<gene>
    <name evidence="1" type="ORF">H6G05_24545</name>
</gene>
<evidence type="ECO:0000313" key="2">
    <source>
        <dbReference type="Proteomes" id="UP000618445"/>
    </source>
</evidence>
<dbReference type="EMBL" id="JACJQY010000080">
    <property type="protein sequence ID" value="MBD2319991.1"/>
    <property type="molecule type" value="Genomic_DNA"/>
</dbReference>
<sequence length="150" mass="17317">MYHFITKWYFNAPIESVWQEIEDTSNISGWLTDFRKVSPCNSTNDRPSVDIDVEYRGDLPYTFRFNLRVVKVAPPHLLELEATGNLIGRGKWVLETQGHGTSATYFWDVTVANPFFALFVKLPLFKAITEKNHNATMDRAYQALKQKLQA</sequence>
<dbReference type="RefSeq" id="WP_190582548.1">
    <property type="nucleotide sequence ID" value="NZ_CAWPQU010000079.1"/>
</dbReference>
<dbReference type="Gene3D" id="3.30.530.20">
    <property type="match status" value="1"/>
</dbReference>
<accession>A0ABR8CHC1</accession>
<dbReference type="InterPro" id="IPR019587">
    <property type="entry name" value="Polyketide_cyclase/dehydratase"/>
</dbReference>
<dbReference type="Proteomes" id="UP000618445">
    <property type="component" value="Unassembled WGS sequence"/>
</dbReference>
<protein>
    <submittedName>
        <fullName evidence="1">SRPBCC family protein</fullName>
    </submittedName>
</protein>
<organism evidence="1 2">
    <name type="scientific">Phormidium tenue FACHB-1050</name>
    <dbReference type="NCBI Taxonomy" id="2692857"/>
    <lineage>
        <taxon>Bacteria</taxon>
        <taxon>Bacillati</taxon>
        <taxon>Cyanobacteriota</taxon>
        <taxon>Cyanophyceae</taxon>
        <taxon>Oscillatoriophycideae</taxon>
        <taxon>Oscillatoriales</taxon>
        <taxon>Oscillatoriaceae</taxon>
        <taxon>Phormidium</taxon>
    </lineage>
</organism>